<proteinExistence type="predicted"/>
<sequence length="663" mass="73730">MQAYNPSYLGDLKQEGCKAKASLGNLVRPRFKKKKKKRLEELLERTNRQITHIYDTVSRMQEFHEMPQMETCGSCGDVVSQTEQATQSQNNPEATLPQPVAEAEPGKLVSNPDTVSNDEGAQRNDNAVTSSEQPAVEAPVAFLQPIDSILANHPNGMIYPVFEGIEDIPELTGANAGNRALIMNNPTSEENKEDNFNQPMFHSFDLPVIPEVVLGNNPEMVNYPPAVGNIIEQQNLPSYIRPVSDSEIEEVVLVEMPKKTEVIVDGNKQTIYYPALLGNVVPPDPETIAASISSERVVEKLVLIEVPVHPENIVDDTPETLNNPIILENVGGEGPAAAPFVSSGIELSDNAGNNSQIMNKLYVLENNCSQAMPCSVFVHPGLEGYLGDPRRNIRLPNFHLVTAKSKPTPSYAACYLANLIFSEEILLLSAVADYASRCIFMDHNTMSAIREYLLTVFPNCDLSEQGKDWEDCLSAISFMIDSLYSEAEIPTDRNFNVPISTDWTIRSNDGGEGPSQWFQEVRETVKKEIGNFEQNASANPEGTDNAAVIPDELIYLGDPSRNIQIPYSVLKMAKAQLRPYLSAKYIILHLFPEEILIRSNVYGNLECGLFALDPNRIEALREFLQDNYPEYDLIEDGYHWKLCVIAINSCLQMLRQGPRNIVV</sequence>
<dbReference type="Pfam" id="PF10523">
    <property type="entry name" value="BEN"/>
    <property type="match status" value="1"/>
</dbReference>
<feature type="region of interest" description="Disordered" evidence="3">
    <location>
        <begin position="75"/>
        <end position="133"/>
    </location>
</feature>
<feature type="domain" description="BEN" evidence="4">
    <location>
        <begin position="560"/>
        <end position="658"/>
    </location>
</feature>
<dbReference type="PANTHER" id="PTHR47305:SF3">
    <property type="entry name" value="BEN DOMAIN-CONTAINING PROTEIN 2"/>
    <property type="match status" value="1"/>
</dbReference>
<comment type="subcellular location">
    <subcellularLocation>
        <location evidence="1">Nucleus</location>
    </subcellularLocation>
</comment>
<comment type="caution">
    <text evidence="5">The sequence shown here is derived from an EMBL/GenBank/DDBJ whole genome shotgun (WGS) entry which is preliminary data.</text>
</comment>
<dbReference type="Proteomes" id="UP001152836">
    <property type="component" value="Unassembled WGS sequence"/>
</dbReference>
<dbReference type="GO" id="GO:0005634">
    <property type="term" value="C:nucleus"/>
    <property type="evidence" value="ECO:0007669"/>
    <property type="project" value="UniProtKB-SubCell"/>
</dbReference>
<gene>
    <name evidence="5" type="primary">Gm15262</name>
    <name evidence="5" type="ORF">PHOROB_LOCUS3869</name>
</gene>
<evidence type="ECO:0000256" key="2">
    <source>
        <dbReference type="ARBA" id="ARBA00023242"/>
    </source>
</evidence>
<evidence type="ECO:0000313" key="6">
    <source>
        <dbReference type="Proteomes" id="UP001152836"/>
    </source>
</evidence>
<evidence type="ECO:0000256" key="3">
    <source>
        <dbReference type="SAM" id="MobiDB-lite"/>
    </source>
</evidence>
<keyword evidence="6" id="KW-1185">Reference proteome</keyword>
<evidence type="ECO:0000259" key="4">
    <source>
        <dbReference type="PROSITE" id="PS51457"/>
    </source>
</evidence>
<dbReference type="PROSITE" id="PS51457">
    <property type="entry name" value="BEN"/>
    <property type="match status" value="1"/>
</dbReference>
<dbReference type="AlphaFoldDB" id="A0AAU9Z0E8"/>
<protein>
    <submittedName>
        <fullName evidence="5">Gm15262 protein</fullName>
    </submittedName>
</protein>
<accession>A0AAU9Z0E8</accession>
<name>A0AAU9Z0E8_PHORO</name>
<dbReference type="PANTHER" id="PTHR47305">
    <property type="entry name" value="BEN DOMAIN-CONTAINING PROTEIN 2"/>
    <property type="match status" value="1"/>
</dbReference>
<feature type="compositionally biased region" description="Polar residues" evidence="3">
    <location>
        <begin position="111"/>
        <end position="133"/>
    </location>
</feature>
<dbReference type="GO" id="GO:0003677">
    <property type="term" value="F:DNA binding"/>
    <property type="evidence" value="ECO:0007669"/>
    <property type="project" value="InterPro"/>
</dbReference>
<dbReference type="InterPro" id="IPR018379">
    <property type="entry name" value="BEN_domain"/>
</dbReference>
<organism evidence="5 6">
    <name type="scientific">Phodopus roborovskii</name>
    <name type="common">Roborovski's desert hamster</name>
    <name type="synonym">Cricetulus roborovskii</name>
    <dbReference type="NCBI Taxonomy" id="109678"/>
    <lineage>
        <taxon>Eukaryota</taxon>
        <taxon>Metazoa</taxon>
        <taxon>Chordata</taxon>
        <taxon>Craniata</taxon>
        <taxon>Vertebrata</taxon>
        <taxon>Euteleostomi</taxon>
        <taxon>Mammalia</taxon>
        <taxon>Eutheria</taxon>
        <taxon>Euarchontoglires</taxon>
        <taxon>Glires</taxon>
        <taxon>Rodentia</taxon>
        <taxon>Myomorpha</taxon>
        <taxon>Muroidea</taxon>
        <taxon>Cricetidae</taxon>
        <taxon>Cricetinae</taxon>
        <taxon>Phodopus</taxon>
    </lineage>
</organism>
<reference evidence="5" key="1">
    <citation type="submission" date="2022-06" db="EMBL/GenBank/DDBJ databases">
        <authorList>
            <person name="Andreotti S."/>
            <person name="Wyler E."/>
        </authorList>
    </citation>
    <scope>NUCLEOTIDE SEQUENCE</scope>
</reference>
<evidence type="ECO:0000313" key="5">
    <source>
        <dbReference type="EMBL" id="CAH6782927.1"/>
    </source>
</evidence>
<dbReference type="SMART" id="SM01025">
    <property type="entry name" value="BEN"/>
    <property type="match status" value="2"/>
</dbReference>
<feature type="compositionally biased region" description="Polar residues" evidence="3">
    <location>
        <begin position="79"/>
        <end position="93"/>
    </location>
</feature>
<dbReference type="EMBL" id="CALSGD010001097">
    <property type="protein sequence ID" value="CAH6782927.1"/>
    <property type="molecule type" value="Genomic_DNA"/>
</dbReference>
<evidence type="ECO:0000256" key="1">
    <source>
        <dbReference type="ARBA" id="ARBA00004123"/>
    </source>
</evidence>
<keyword evidence="2" id="KW-0539">Nucleus</keyword>